<reference evidence="1 2" key="1">
    <citation type="journal article" date="2014" name="Genome Announc.">
        <title>Draft Genome Sequence of the Boron-Tolerant and Moderately Halotolerant Bacterium Gracilibacillus boraciitolerans JCM 21714T.</title>
        <authorList>
            <person name="Ahmed I."/>
            <person name="Oshima K."/>
            <person name="Suda W."/>
            <person name="Kitamura K."/>
            <person name="Iida T."/>
            <person name="Ohmori Y."/>
            <person name="Fujiwara T."/>
            <person name="Hattori M."/>
            <person name="Ohkuma M."/>
        </authorList>
    </citation>
    <scope>NUCLEOTIDE SEQUENCE [LARGE SCALE GENOMIC DNA]</scope>
    <source>
        <strain evidence="1 2">JCM 21714</strain>
    </source>
</reference>
<keyword evidence="1" id="KW-0808">Transferase</keyword>
<dbReference type="PIRSF" id="PIRSF018637">
    <property type="entry name" value="TrmK"/>
    <property type="match status" value="1"/>
</dbReference>
<dbReference type="Pfam" id="PF04816">
    <property type="entry name" value="TrmK"/>
    <property type="match status" value="1"/>
</dbReference>
<protein>
    <submittedName>
        <fullName evidence="1">tRNA-m1A22 methylase</fullName>
    </submittedName>
</protein>
<proteinExistence type="predicted"/>
<comment type="caution">
    <text evidence="1">The sequence shown here is derived from an EMBL/GenBank/DDBJ whole genome shotgun (WGS) entry which is preliminary data.</text>
</comment>
<name>W4VEJ3_9BACI</name>
<dbReference type="Proteomes" id="UP000019102">
    <property type="component" value="Unassembled WGS sequence"/>
</dbReference>
<dbReference type="SUPFAM" id="SSF53335">
    <property type="entry name" value="S-adenosyl-L-methionine-dependent methyltransferases"/>
    <property type="match status" value="1"/>
</dbReference>
<dbReference type="GO" id="GO:0160105">
    <property type="term" value="F:tRNA (adenine(22)-N1)-methyltransferase activity"/>
    <property type="evidence" value="ECO:0007669"/>
    <property type="project" value="InterPro"/>
</dbReference>
<dbReference type="STRING" id="1298598.JCM21714_115"/>
<dbReference type="eggNOG" id="COG2384">
    <property type="taxonomic scope" value="Bacteria"/>
</dbReference>
<organism evidence="1 2">
    <name type="scientific">Gracilibacillus boraciitolerans JCM 21714</name>
    <dbReference type="NCBI Taxonomy" id="1298598"/>
    <lineage>
        <taxon>Bacteria</taxon>
        <taxon>Bacillati</taxon>
        <taxon>Bacillota</taxon>
        <taxon>Bacilli</taxon>
        <taxon>Bacillales</taxon>
        <taxon>Bacillaceae</taxon>
        <taxon>Gracilibacillus</taxon>
    </lineage>
</organism>
<dbReference type="EMBL" id="BAVS01000001">
    <property type="protein sequence ID" value="GAE91174.1"/>
    <property type="molecule type" value="Genomic_DNA"/>
</dbReference>
<keyword evidence="2" id="KW-1185">Reference proteome</keyword>
<dbReference type="AlphaFoldDB" id="W4VEJ3"/>
<dbReference type="GO" id="GO:0032259">
    <property type="term" value="P:methylation"/>
    <property type="evidence" value="ECO:0007669"/>
    <property type="project" value="UniProtKB-KW"/>
</dbReference>
<evidence type="ECO:0000313" key="1">
    <source>
        <dbReference type="EMBL" id="GAE91174.1"/>
    </source>
</evidence>
<dbReference type="PANTHER" id="PTHR38451:SF1">
    <property type="entry name" value="TRNA (ADENINE(22)-N(1))-METHYLTRANSFERASE"/>
    <property type="match status" value="1"/>
</dbReference>
<dbReference type="InterPro" id="IPR006901">
    <property type="entry name" value="TrmK"/>
</dbReference>
<dbReference type="Gene3D" id="1.10.287.1890">
    <property type="match status" value="1"/>
</dbReference>
<sequence>MLSNRLQQLANYLEDPICFADIGSDHAYLPCYVCVQHPKAKAIAGELNEGPYQRAKQTVLDQHLAAQIDVRKGNGLEVISPGEVNQITIAGMGGKLICSILNNGKNKLSGVQRLILQPNIDAHLVRKWVIDNSYRITAEAIILEEGYVYEIIVCDFYTKQQKLNNQQLLFGPFLLEEKTDVFQQKWLSEKNKTT</sequence>
<dbReference type="RefSeq" id="WP_369403367.1">
    <property type="nucleotide sequence ID" value="NZ_BAVS01000001.1"/>
</dbReference>
<dbReference type="PANTHER" id="PTHR38451">
    <property type="entry name" value="TRNA (ADENINE(22)-N(1))-METHYLTRANSFERASE"/>
    <property type="match status" value="1"/>
</dbReference>
<dbReference type="Gene3D" id="3.40.50.150">
    <property type="entry name" value="Vaccinia Virus protein VP39"/>
    <property type="match status" value="1"/>
</dbReference>
<dbReference type="InterPro" id="IPR029063">
    <property type="entry name" value="SAM-dependent_MTases_sf"/>
</dbReference>
<evidence type="ECO:0000313" key="2">
    <source>
        <dbReference type="Proteomes" id="UP000019102"/>
    </source>
</evidence>
<accession>W4VEJ3</accession>
<gene>
    <name evidence="1" type="ORF">JCM21714_115</name>
</gene>
<keyword evidence="1" id="KW-0489">Methyltransferase</keyword>